<dbReference type="AlphaFoldDB" id="A0A0R1HPI1"/>
<comment type="caution">
    <text evidence="2">The sequence shown here is derived from an EMBL/GenBank/DDBJ whole genome shotgun (WGS) entry which is preliminary data.</text>
</comment>
<dbReference type="CDD" id="cd06553">
    <property type="entry name" value="ASCH_Ef3133_like"/>
    <property type="match status" value="1"/>
</dbReference>
<dbReference type="InterPro" id="IPR009326">
    <property type="entry name" value="DUF984"/>
</dbReference>
<dbReference type="Gene3D" id="3.10.400.10">
    <property type="entry name" value="Sulfate adenylyltransferase"/>
    <property type="match status" value="1"/>
</dbReference>
<dbReference type="OrthoDB" id="9807542at2"/>
<dbReference type="InterPro" id="IPR007374">
    <property type="entry name" value="ASCH_domain"/>
</dbReference>
<proteinExistence type="predicted"/>
<keyword evidence="3" id="KW-1185">Reference proteome</keyword>
<dbReference type="STRING" id="1423719.FC66_GL000335"/>
<evidence type="ECO:0000313" key="3">
    <source>
        <dbReference type="Proteomes" id="UP000051450"/>
    </source>
</evidence>
<feature type="domain" description="ASCH" evidence="1">
    <location>
        <begin position="24"/>
        <end position="146"/>
    </location>
</feature>
<sequence length="153" mass="17627">MTIYEYWQAFKKANNIEHDNYDAWAFGATKKTSLELGQLVLDGLKTATSSAYGLYFDEEPMPKVGDYNVIVDYKDNPMAITKTTKVYTTPYNEVTEAHAFLEGEGDRTLAYWRSVHQPFFEEDLESVNKKFDETMPVLCEEFELVFPTETTEA</sequence>
<organism evidence="2 3">
    <name type="scientific">Dellaglioa algida DSM 15638</name>
    <dbReference type="NCBI Taxonomy" id="1423719"/>
    <lineage>
        <taxon>Bacteria</taxon>
        <taxon>Bacillati</taxon>
        <taxon>Bacillota</taxon>
        <taxon>Bacilli</taxon>
        <taxon>Lactobacillales</taxon>
        <taxon>Lactobacillaceae</taxon>
        <taxon>Dellaglioa</taxon>
    </lineage>
</organism>
<dbReference type="PATRIC" id="fig|1423719.4.peg.339"/>
<accession>A0A0R1HPI1</accession>
<reference evidence="2 3" key="1">
    <citation type="journal article" date="2015" name="Genome Announc.">
        <title>Expanding the biotechnology potential of lactobacilli through comparative genomics of 213 strains and associated genera.</title>
        <authorList>
            <person name="Sun Z."/>
            <person name="Harris H.M."/>
            <person name="McCann A."/>
            <person name="Guo C."/>
            <person name="Argimon S."/>
            <person name="Zhang W."/>
            <person name="Yang X."/>
            <person name="Jeffery I.B."/>
            <person name="Cooney J.C."/>
            <person name="Kagawa T.F."/>
            <person name="Liu W."/>
            <person name="Song Y."/>
            <person name="Salvetti E."/>
            <person name="Wrobel A."/>
            <person name="Rasinkangas P."/>
            <person name="Parkhill J."/>
            <person name="Rea M.C."/>
            <person name="O'Sullivan O."/>
            <person name="Ritari J."/>
            <person name="Douillard F.P."/>
            <person name="Paul Ross R."/>
            <person name="Yang R."/>
            <person name="Briner A.E."/>
            <person name="Felis G.E."/>
            <person name="de Vos W.M."/>
            <person name="Barrangou R."/>
            <person name="Klaenhammer T.R."/>
            <person name="Caufield P.W."/>
            <person name="Cui Y."/>
            <person name="Zhang H."/>
            <person name="O'Toole P.W."/>
        </authorList>
    </citation>
    <scope>NUCLEOTIDE SEQUENCE [LARGE SCALE GENOMIC DNA]</scope>
    <source>
        <strain evidence="2 3">DSM 15638</strain>
    </source>
</reference>
<dbReference type="PANTHER" id="PTHR39203">
    <property type="entry name" value="CYTOPLASMIC PROTEIN-RELATED"/>
    <property type="match status" value="1"/>
</dbReference>
<dbReference type="EMBL" id="AZDI01000010">
    <property type="protein sequence ID" value="KRK45281.1"/>
    <property type="molecule type" value="Genomic_DNA"/>
</dbReference>
<gene>
    <name evidence="2" type="ORF">FC66_GL000335</name>
</gene>
<dbReference type="PIRSF" id="PIRSF021320">
    <property type="entry name" value="DUF984"/>
    <property type="match status" value="1"/>
</dbReference>
<dbReference type="Proteomes" id="UP000051450">
    <property type="component" value="Unassembled WGS sequence"/>
</dbReference>
<evidence type="ECO:0000259" key="1">
    <source>
        <dbReference type="SMART" id="SM01022"/>
    </source>
</evidence>
<dbReference type="RefSeq" id="WP_057974596.1">
    <property type="nucleotide sequence ID" value="NZ_AZDI01000010.1"/>
</dbReference>
<dbReference type="SMART" id="SM01022">
    <property type="entry name" value="ASCH"/>
    <property type="match status" value="1"/>
</dbReference>
<name>A0A0R1HPI1_9LACO</name>
<dbReference type="Pfam" id="PF04266">
    <property type="entry name" value="ASCH"/>
    <property type="match status" value="1"/>
</dbReference>
<dbReference type="InterPro" id="IPR015947">
    <property type="entry name" value="PUA-like_sf"/>
</dbReference>
<protein>
    <recommendedName>
        <fullName evidence="1">ASCH domain-containing protein</fullName>
    </recommendedName>
</protein>
<evidence type="ECO:0000313" key="2">
    <source>
        <dbReference type="EMBL" id="KRK45281.1"/>
    </source>
</evidence>
<dbReference type="PANTHER" id="PTHR39203:SF1">
    <property type="entry name" value="CYTOPLASMIC PROTEIN"/>
    <property type="match status" value="1"/>
</dbReference>
<dbReference type="SUPFAM" id="SSF88697">
    <property type="entry name" value="PUA domain-like"/>
    <property type="match status" value="1"/>
</dbReference>